<name>X1SQI3_9ZZZZ</name>
<reference evidence="2" key="1">
    <citation type="journal article" date="2014" name="Front. Microbiol.">
        <title>High frequency of phylogenetically diverse reductive dehalogenase-homologous genes in deep subseafloor sedimentary metagenomes.</title>
        <authorList>
            <person name="Kawai M."/>
            <person name="Futagami T."/>
            <person name="Toyoda A."/>
            <person name="Takaki Y."/>
            <person name="Nishi S."/>
            <person name="Hori S."/>
            <person name="Arai W."/>
            <person name="Tsubouchi T."/>
            <person name="Morono Y."/>
            <person name="Uchiyama I."/>
            <person name="Ito T."/>
            <person name="Fujiyama A."/>
            <person name="Inagaki F."/>
            <person name="Takami H."/>
        </authorList>
    </citation>
    <scope>NUCLEOTIDE SEQUENCE</scope>
    <source>
        <strain evidence="2">Expedition CK06-06</strain>
    </source>
</reference>
<dbReference type="AlphaFoldDB" id="X1SQI3"/>
<organism evidence="2">
    <name type="scientific">marine sediment metagenome</name>
    <dbReference type="NCBI Taxonomy" id="412755"/>
    <lineage>
        <taxon>unclassified sequences</taxon>
        <taxon>metagenomes</taxon>
        <taxon>ecological metagenomes</taxon>
    </lineage>
</organism>
<protein>
    <submittedName>
        <fullName evidence="2">Uncharacterized protein</fullName>
    </submittedName>
</protein>
<accession>X1SQI3</accession>
<comment type="caution">
    <text evidence="2">The sequence shown here is derived from an EMBL/GenBank/DDBJ whole genome shotgun (WGS) entry which is preliminary data.</text>
</comment>
<sequence>MANTKWKYKIVYPEYKKCDEGIDIRIRPVKIYDEEKGFAPRYRLNKDKHSWDGISGFMNLLEADLPRMRAEFKEKAKELRREMRRKNGKVSDHNKDQEDLKK</sequence>
<gene>
    <name evidence="2" type="ORF">S12H4_06502</name>
</gene>
<evidence type="ECO:0000313" key="2">
    <source>
        <dbReference type="EMBL" id="GAI70059.1"/>
    </source>
</evidence>
<feature type="region of interest" description="Disordered" evidence="1">
    <location>
        <begin position="76"/>
        <end position="102"/>
    </location>
</feature>
<proteinExistence type="predicted"/>
<dbReference type="EMBL" id="BARW01002291">
    <property type="protein sequence ID" value="GAI70059.1"/>
    <property type="molecule type" value="Genomic_DNA"/>
</dbReference>
<feature type="compositionally biased region" description="Basic and acidic residues" evidence="1">
    <location>
        <begin position="89"/>
        <end position="102"/>
    </location>
</feature>
<evidence type="ECO:0000256" key="1">
    <source>
        <dbReference type="SAM" id="MobiDB-lite"/>
    </source>
</evidence>